<dbReference type="PANTHER" id="PTHR21008:SF0">
    <property type="entry name" value="S-ADENOSYLMETHIONINE SENSOR UPSTREAM OF MTORC1"/>
    <property type="match status" value="1"/>
</dbReference>
<keyword evidence="2 4" id="KW-0808">Transferase</keyword>
<sequence>MISSEQKQLAGYVKEVHLSLRRRTKEIGAEKAWQEHLQNEEVLKQYAESMKKLSEEYWQINNESKTESLLCRNEWMTKCVLEYFHQGGFVREIEKEAKKMRFFLNKGLLKQEYESVYSTNEYGNLPTPPYKVLDVGSCHNPLKKFEFLDVYPIDLCPAIEEVKKCNFLTVSVLDNRNITGNWFESNPLIEFPSGYFDIVVFSLFLEYLPAPKQRYKACSNAYKCLKPNGLLLIVTPDSKHATANSGIMTNWKIAAATLGFNRIRLDKLKYLYCMAFRRSISPEYPLLLYDIEVSSSEEMFIIPQDSVDYKTENEYSSCKTEDDESEIKSSFNELPFS</sequence>
<evidence type="ECO:0000313" key="7">
    <source>
        <dbReference type="Proteomes" id="UP001372834"/>
    </source>
</evidence>
<evidence type="ECO:0000256" key="5">
    <source>
        <dbReference type="SAM" id="MobiDB-lite"/>
    </source>
</evidence>
<feature type="binding site" evidence="4">
    <location>
        <position position="136"/>
    </location>
    <ligand>
        <name>S-adenosyl-L-methionine</name>
        <dbReference type="ChEBI" id="CHEBI:59789"/>
    </ligand>
</feature>
<feature type="compositionally biased region" description="Polar residues" evidence="5">
    <location>
        <begin position="328"/>
        <end position="337"/>
    </location>
</feature>
<dbReference type="HAMAP" id="MF_03044">
    <property type="entry name" value="BMT2"/>
    <property type="match status" value="1"/>
</dbReference>
<protein>
    <recommendedName>
        <fullName evidence="4">S-adenosylmethionine sensor upstream of mTORC1</fullName>
    </recommendedName>
    <alternativeName>
        <fullName evidence="4">Probable methyltransferase BMT2 homolog</fullName>
        <ecNumber evidence="4">2.1.1.-</ecNumber>
    </alternativeName>
</protein>
<dbReference type="GO" id="GO:1904262">
    <property type="term" value="P:negative regulation of TORC1 signaling"/>
    <property type="evidence" value="ECO:0007669"/>
    <property type="project" value="TreeGrafter"/>
</dbReference>
<dbReference type="EC" id="2.1.1.-" evidence="4"/>
<comment type="caution">
    <text evidence="6">The sequence shown here is derived from an EMBL/GenBank/DDBJ whole genome shotgun (WGS) entry which is preliminary data.</text>
</comment>
<evidence type="ECO:0000256" key="2">
    <source>
        <dbReference type="ARBA" id="ARBA00022679"/>
    </source>
</evidence>
<dbReference type="GO" id="GO:0032259">
    <property type="term" value="P:methylation"/>
    <property type="evidence" value="ECO:0007669"/>
    <property type="project" value="UniProtKB-KW"/>
</dbReference>
<reference evidence="6 7" key="1">
    <citation type="submission" date="2023-10" db="EMBL/GenBank/DDBJ databases">
        <title>Genomes of two closely related lineages of the louse Polyplax serrata with different host specificities.</title>
        <authorList>
            <person name="Martinu J."/>
            <person name="Tarabai H."/>
            <person name="Stefka J."/>
            <person name="Hypsa V."/>
        </authorList>
    </citation>
    <scope>NUCLEOTIDE SEQUENCE [LARGE SCALE GENOMIC DNA]</scope>
    <source>
        <strain evidence="6">HR10_N</strain>
    </source>
</reference>
<feature type="binding site" evidence="4">
    <location>
        <position position="154"/>
    </location>
    <ligand>
        <name>S-adenosyl-L-methionine</name>
        <dbReference type="ChEBI" id="CHEBI:59789"/>
    </ligand>
</feature>
<comment type="function">
    <text evidence="4">S-adenosyl-L-methionine-binding protein that acts as an inhibitor of mTORC1 signaling. Acts as a sensor of S-adenosyl-L-methionine to signal methionine sufficiency to mTORC1. Probably also acts as a S-adenosyl-L-methionine-dependent methyltransferase.</text>
</comment>
<dbReference type="SUPFAM" id="SSF53335">
    <property type="entry name" value="S-adenosyl-L-methionine-dependent methyltransferases"/>
    <property type="match status" value="1"/>
</dbReference>
<dbReference type="Gene3D" id="3.40.50.150">
    <property type="entry name" value="Vaccinia Virus protein VP39"/>
    <property type="match status" value="1"/>
</dbReference>
<dbReference type="CDD" id="cd02440">
    <property type="entry name" value="AdoMet_MTases"/>
    <property type="match status" value="1"/>
</dbReference>
<evidence type="ECO:0000256" key="3">
    <source>
        <dbReference type="ARBA" id="ARBA00022691"/>
    </source>
</evidence>
<dbReference type="Pfam" id="PF13489">
    <property type="entry name" value="Methyltransf_23"/>
    <property type="match status" value="1"/>
</dbReference>
<dbReference type="GO" id="GO:0008168">
    <property type="term" value="F:methyltransferase activity"/>
    <property type="evidence" value="ECO:0007669"/>
    <property type="project" value="UniProtKB-UniRule"/>
</dbReference>
<evidence type="ECO:0000313" key="6">
    <source>
        <dbReference type="EMBL" id="KAK6628708.1"/>
    </source>
</evidence>
<keyword evidence="3 4" id="KW-0949">S-adenosyl-L-methionine</keyword>
<gene>
    <name evidence="6" type="ORF">RUM43_002524</name>
</gene>
<dbReference type="AlphaFoldDB" id="A0AAN8PCV4"/>
<dbReference type="EMBL" id="JAWJWE010000036">
    <property type="protein sequence ID" value="KAK6628708.1"/>
    <property type="molecule type" value="Genomic_DNA"/>
</dbReference>
<accession>A0AAN8PCV4</accession>
<dbReference type="InterPro" id="IPR021867">
    <property type="entry name" value="Bmt2/SAMTOR"/>
</dbReference>
<keyword evidence="1 4" id="KW-0489">Methyltransferase</keyword>
<dbReference type="Proteomes" id="UP001372834">
    <property type="component" value="Unassembled WGS sequence"/>
</dbReference>
<evidence type="ECO:0000256" key="1">
    <source>
        <dbReference type="ARBA" id="ARBA00022603"/>
    </source>
</evidence>
<organism evidence="6 7">
    <name type="scientific">Polyplax serrata</name>
    <name type="common">Common mouse louse</name>
    <dbReference type="NCBI Taxonomy" id="468196"/>
    <lineage>
        <taxon>Eukaryota</taxon>
        <taxon>Metazoa</taxon>
        <taxon>Ecdysozoa</taxon>
        <taxon>Arthropoda</taxon>
        <taxon>Hexapoda</taxon>
        <taxon>Insecta</taxon>
        <taxon>Pterygota</taxon>
        <taxon>Neoptera</taxon>
        <taxon>Paraneoptera</taxon>
        <taxon>Psocodea</taxon>
        <taxon>Troctomorpha</taxon>
        <taxon>Phthiraptera</taxon>
        <taxon>Anoplura</taxon>
        <taxon>Polyplacidae</taxon>
        <taxon>Polyplax</taxon>
    </lineage>
</organism>
<evidence type="ECO:0000256" key="4">
    <source>
        <dbReference type="HAMAP-Rule" id="MF_03044"/>
    </source>
</evidence>
<name>A0AAN8PCV4_POLSC</name>
<dbReference type="InterPro" id="IPR029063">
    <property type="entry name" value="SAM-dependent_MTases_sf"/>
</dbReference>
<dbReference type="PANTHER" id="PTHR21008">
    <property type="entry name" value="S-ADENOSYLMETHIONINE SENSOR UPSTREAM OF MTORC1-RELATED"/>
    <property type="match status" value="1"/>
</dbReference>
<feature type="region of interest" description="Disordered" evidence="5">
    <location>
        <begin position="313"/>
        <end position="337"/>
    </location>
</feature>
<comment type="similarity">
    <text evidence="4">Belongs to the BMT2 family.</text>
</comment>
<proteinExistence type="inferred from homology"/>